<proteinExistence type="inferred from homology"/>
<dbReference type="EMBL" id="JAUDUY010000003">
    <property type="protein sequence ID" value="MDM9631480.1"/>
    <property type="molecule type" value="Genomic_DNA"/>
</dbReference>
<evidence type="ECO:0000313" key="6">
    <source>
        <dbReference type="Proteomes" id="UP001174839"/>
    </source>
</evidence>
<accession>A0ABT7WEZ2</accession>
<sequence>MTPSAFSPKAEALEFAWDRPERNVIPSDRRKIPTKRINALMQASRFCDKSGAFALKVGLTRKCGVSRGTIAMQADQYAIAVWTPELYEKGNSCRGMKF</sequence>
<evidence type="ECO:0000256" key="4">
    <source>
        <dbReference type="ARBA" id="ARBA00049534"/>
    </source>
</evidence>
<dbReference type="Pfam" id="PF04960">
    <property type="entry name" value="Glutaminase"/>
    <property type="match status" value="1"/>
</dbReference>
<dbReference type="Gene3D" id="3.40.710.10">
    <property type="entry name" value="DD-peptidase/beta-lactamase superfamily"/>
    <property type="match status" value="1"/>
</dbReference>
<comment type="catalytic activity">
    <reaction evidence="4">
        <text>L-glutamine + H2O = L-glutamate + NH4(+)</text>
        <dbReference type="Rhea" id="RHEA:15889"/>
        <dbReference type="ChEBI" id="CHEBI:15377"/>
        <dbReference type="ChEBI" id="CHEBI:28938"/>
        <dbReference type="ChEBI" id="CHEBI:29985"/>
        <dbReference type="ChEBI" id="CHEBI:58359"/>
        <dbReference type="EC" id="3.5.1.2"/>
    </reaction>
</comment>
<comment type="caution">
    <text evidence="5">The sequence shown here is derived from an EMBL/GenBank/DDBJ whole genome shotgun (WGS) entry which is preliminary data.</text>
</comment>
<dbReference type="RefSeq" id="WP_289724835.1">
    <property type="nucleotide sequence ID" value="NZ_JAUDUY010000003.1"/>
</dbReference>
<evidence type="ECO:0000256" key="2">
    <source>
        <dbReference type="ARBA" id="ARBA00012918"/>
    </source>
</evidence>
<dbReference type="GO" id="GO:0004359">
    <property type="term" value="F:glutaminase activity"/>
    <property type="evidence" value="ECO:0007669"/>
    <property type="project" value="UniProtKB-EC"/>
</dbReference>
<keyword evidence="6" id="KW-1185">Reference proteome</keyword>
<comment type="similarity">
    <text evidence="1">Belongs to the glutaminase family.</text>
</comment>
<evidence type="ECO:0000256" key="1">
    <source>
        <dbReference type="ARBA" id="ARBA00011076"/>
    </source>
</evidence>
<evidence type="ECO:0000313" key="5">
    <source>
        <dbReference type="EMBL" id="MDM9631480.1"/>
    </source>
</evidence>
<evidence type="ECO:0000256" key="3">
    <source>
        <dbReference type="ARBA" id="ARBA00022801"/>
    </source>
</evidence>
<keyword evidence="3 5" id="KW-0378">Hydrolase</keyword>
<dbReference type="InterPro" id="IPR015868">
    <property type="entry name" value="Glutaminase"/>
</dbReference>
<dbReference type="EC" id="3.5.1.2" evidence="2"/>
<dbReference type="Proteomes" id="UP001174839">
    <property type="component" value="Unassembled WGS sequence"/>
</dbReference>
<reference evidence="5" key="1">
    <citation type="submission" date="2023-06" db="EMBL/GenBank/DDBJ databases">
        <title>Robiginitalea aurantiacus sp. nov. and Algoriphagus sediminis sp. nov., isolated from coastal sediment.</title>
        <authorList>
            <person name="Zhou Z.Y."/>
            <person name="An J."/>
            <person name="Jia Y.W."/>
            <person name="Du Z.J."/>
        </authorList>
    </citation>
    <scope>NUCLEOTIDE SEQUENCE</scope>
    <source>
        <strain evidence="5">M39</strain>
    </source>
</reference>
<organism evidence="5 6">
    <name type="scientific">Robiginitalea aurantiaca</name>
    <dbReference type="NCBI Taxonomy" id="3056915"/>
    <lineage>
        <taxon>Bacteria</taxon>
        <taxon>Pseudomonadati</taxon>
        <taxon>Bacteroidota</taxon>
        <taxon>Flavobacteriia</taxon>
        <taxon>Flavobacteriales</taxon>
        <taxon>Flavobacteriaceae</taxon>
        <taxon>Robiginitalea</taxon>
    </lineage>
</organism>
<dbReference type="InterPro" id="IPR012338">
    <property type="entry name" value="Beta-lactam/transpept-like"/>
</dbReference>
<dbReference type="SUPFAM" id="SSF56601">
    <property type="entry name" value="beta-lactamase/transpeptidase-like"/>
    <property type="match status" value="1"/>
</dbReference>
<gene>
    <name evidence="5" type="ORF">QU605_08355</name>
</gene>
<name>A0ABT7WEZ2_9FLAO</name>
<protein>
    <recommendedName>
        <fullName evidence="2">glutaminase</fullName>
        <ecNumber evidence="2">3.5.1.2</ecNumber>
    </recommendedName>
</protein>